<evidence type="ECO:0000256" key="4">
    <source>
        <dbReference type="ARBA" id="ARBA00022737"/>
    </source>
</evidence>
<evidence type="ECO:0000256" key="6">
    <source>
        <dbReference type="ARBA" id="ARBA00023212"/>
    </source>
</evidence>
<dbReference type="PANTHER" id="PTHR14885">
    <property type="entry name" value="CILIA- AND FLAGELLA-ASSOCIATED PROTEIN 43-RELATED"/>
    <property type="match status" value="1"/>
</dbReference>
<dbReference type="SUPFAM" id="SSF50998">
    <property type="entry name" value="Quinoprotein alcohol dehydrogenase-like"/>
    <property type="match status" value="1"/>
</dbReference>
<dbReference type="PROSITE" id="PS00678">
    <property type="entry name" value="WD_REPEATS_1"/>
    <property type="match status" value="1"/>
</dbReference>
<evidence type="ECO:0000256" key="5">
    <source>
        <dbReference type="ARBA" id="ARBA00023054"/>
    </source>
</evidence>
<dbReference type="InterPro" id="IPR055439">
    <property type="entry name" value="Beta-prop_EML_1st"/>
</dbReference>
<comment type="caution">
    <text evidence="12">The sequence shown here is derived from an EMBL/GenBank/DDBJ whole genome shotgun (WGS) entry which is preliminary data.</text>
</comment>
<keyword evidence="12" id="KW-0969">Cilium</keyword>
<feature type="region of interest" description="Disordered" evidence="10">
    <location>
        <begin position="1"/>
        <end position="162"/>
    </location>
</feature>
<dbReference type="Pfam" id="PF00400">
    <property type="entry name" value="WD40"/>
    <property type="match status" value="1"/>
</dbReference>
<evidence type="ECO:0000256" key="3">
    <source>
        <dbReference type="ARBA" id="ARBA00022574"/>
    </source>
</evidence>
<feature type="region of interest" description="Disordered" evidence="10">
    <location>
        <begin position="174"/>
        <end position="382"/>
    </location>
</feature>
<feature type="coiled-coil region" evidence="9">
    <location>
        <begin position="1872"/>
        <end position="1899"/>
    </location>
</feature>
<name>A0A9W6BVV5_9CHLO</name>
<reference evidence="12 13" key="1">
    <citation type="journal article" date="2023" name="Commun. Biol.">
        <title>Reorganization of the ancestral sex-determining regions during the evolution of trioecy in Pleodorina starrii.</title>
        <authorList>
            <person name="Takahashi K."/>
            <person name="Suzuki S."/>
            <person name="Kawai-Toyooka H."/>
            <person name="Yamamoto K."/>
            <person name="Hamaji T."/>
            <person name="Ootsuki R."/>
            <person name="Yamaguchi H."/>
            <person name="Kawachi M."/>
            <person name="Higashiyama T."/>
            <person name="Nozaki H."/>
        </authorList>
    </citation>
    <scope>NUCLEOTIDE SEQUENCE [LARGE SCALE GENOMIC DNA]</scope>
    <source>
        <strain evidence="12 13">NIES-4479</strain>
    </source>
</reference>
<dbReference type="SUPFAM" id="SSF50978">
    <property type="entry name" value="WD40 repeat-like"/>
    <property type="match status" value="1"/>
</dbReference>
<proteinExistence type="predicted"/>
<accession>A0A9W6BVV5</accession>
<dbReference type="Gene3D" id="2.130.10.10">
    <property type="entry name" value="YVTN repeat-like/Quinoprotein amine dehydrogenase"/>
    <property type="match status" value="3"/>
</dbReference>
<feature type="coiled-coil region" evidence="9">
    <location>
        <begin position="1955"/>
        <end position="2061"/>
    </location>
</feature>
<dbReference type="SMART" id="SM00320">
    <property type="entry name" value="WD40"/>
    <property type="match status" value="7"/>
</dbReference>
<feature type="compositionally biased region" description="Acidic residues" evidence="10">
    <location>
        <begin position="1002"/>
        <end position="1013"/>
    </location>
</feature>
<evidence type="ECO:0000313" key="12">
    <source>
        <dbReference type="EMBL" id="GLC58476.1"/>
    </source>
</evidence>
<feature type="compositionally biased region" description="Gly residues" evidence="10">
    <location>
        <begin position="1627"/>
        <end position="1649"/>
    </location>
</feature>
<evidence type="ECO:0000256" key="7">
    <source>
        <dbReference type="ARBA" id="ARBA00023273"/>
    </source>
</evidence>
<keyword evidence="3 8" id="KW-0853">WD repeat</keyword>
<dbReference type="OrthoDB" id="1935234at2759"/>
<keyword evidence="6" id="KW-0206">Cytoskeleton</keyword>
<dbReference type="Pfam" id="PF25828">
    <property type="entry name" value="CC_Cfap43"/>
    <property type="match status" value="1"/>
</dbReference>
<feature type="compositionally biased region" description="Low complexity" evidence="10">
    <location>
        <begin position="302"/>
        <end position="360"/>
    </location>
</feature>
<dbReference type="InterPro" id="IPR036322">
    <property type="entry name" value="WD40_repeat_dom_sf"/>
</dbReference>
<keyword evidence="2" id="KW-0963">Cytoplasm</keyword>
<feature type="compositionally biased region" description="Polar residues" evidence="10">
    <location>
        <begin position="177"/>
        <end position="187"/>
    </location>
</feature>
<evidence type="ECO:0000256" key="8">
    <source>
        <dbReference type="PROSITE-ProRule" id="PRU00221"/>
    </source>
</evidence>
<evidence type="ECO:0000259" key="11">
    <source>
        <dbReference type="Pfam" id="PF23409"/>
    </source>
</evidence>
<evidence type="ECO:0000256" key="1">
    <source>
        <dbReference type="ARBA" id="ARBA00004430"/>
    </source>
</evidence>
<feature type="region of interest" description="Disordered" evidence="10">
    <location>
        <begin position="1817"/>
        <end position="1855"/>
    </location>
</feature>
<feature type="compositionally biased region" description="Acidic residues" evidence="10">
    <location>
        <begin position="1822"/>
        <end position="1850"/>
    </location>
</feature>
<gene>
    <name evidence="12" type="primary">PLEST005347</name>
    <name evidence="12" type="ORF">PLESTB_001365300</name>
</gene>
<feature type="region of interest" description="Disordered" evidence="10">
    <location>
        <begin position="1360"/>
        <end position="1391"/>
    </location>
</feature>
<dbReference type="Proteomes" id="UP001165080">
    <property type="component" value="Unassembled WGS sequence"/>
</dbReference>
<feature type="repeat" description="WD" evidence="8">
    <location>
        <begin position="620"/>
        <end position="651"/>
    </location>
</feature>
<dbReference type="PROSITE" id="PS50082">
    <property type="entry name" value="WD_REPEATS_2"/>
    <property type="match status" value="1"/>
</dbReference>
<feature type="region of interest" description="Disordered" evidence="10">
    <location>
        <begin position="1183"/>
        <end position="1205"/>
    </location>
</feature>
<organism evidence="12 13">
    <name type="scientific">Pleodorina starrii</name>
    <dbReference type="NCBI Taxonomy" id="330485"/>
    <lineage>
        <taxon>Eukaryota</taxon>
        <taxon>Viridiplantae</taxon>
        <taxon>Chlorophyta</taxon>
        <taxon>core chlorophytes</taxon>
        <taxon>Chlorophyceae</taxon>
        <taxon>CS clade</taxon>
        <taxon>Chlamydomonadales</taxon>
        <taxon>Volvocaceae</taxon>
        <taxon>Pleodorina</taxon>
    </lineage>
</organism>
<keyword evidence="4" id="KW-0677">Repeat</keyword>
<feature type="region of interest" description="Disordered" evidence="10">
    <location>
        <begin position="966"/>
        <end position="1044"/>
    </location>
</feature>
<keyword evidence="5 9" id="KW-0175">Coiled coil</keyword>
<dbReference type="InterPro" id="IPR019775">
    <property type="entry name" value="WD40_repeat_CS"/>
</dbReference>
<protein>
    <submittedName>
        <fullName evidence="12">Cilia- and flagella-associated protein 44</fullName>
    </submittedName>
</protein>
<evidence type="ECO:0000256" key="10">
    <source>
        <dbReference type="SAM" id="MobiDB-lite"/>
    </source>
</evidence>
<feature type="compositionally biased region" description="Low complexity" evidence="10">
    <location>
        <begin position="281"/>
        <end position="292"/>
    </location>
</feature>
<feature type="domain" description="EML-like first beta-propeller" evidence="11">
    <location>
        <begin position="439"/>
        <end position="651"/>
    </location>
</feature>
<feature type="coiled-coil region" evidence="9">
    <location>
        <begin position="1210"/>
        <end position="1268"/>
    </location>
</feature>
<feature type="compositionally biased region" description="Acidic residues" evidence="10">
    <location>
        <begin position="82"/>
        <end position="91"/>
    </location>
</feature>
<evidence type="ECO:0000256" key="9">
    <source>
        <dbReference type="SAM" id="Coils"/>
    </source>
</evidence>
<evidence type="ECO:0000256" key="2">
    <source>
        <dbReference type="ARBA" id="ARBA00022490"/>
    </source>
</evidence>
<dbReference type="InterPro" id="IPR001680">
    <property type="entry name" value="WD40_rpt"/>
</dbReference>
<dbReference type="GO" id="GO:0005930">
    <property type="term" value="C:axoneme"/>
    <property type="evidence" value="ECO:0007669"/>
    <property type="project" value="UniProtKB-SubCell"/>
</dbReference>
<feature type="region of interest" description="Disordered" evidence="10">
    <location>
        <begin position="1617"/>
        <end position="1652"/>
    </location>
</feature>
<feature type="compositionally biased region" description="Low complexity" evidence="10">
    <location>
        <begin position="1617"/>
        <end position="1626"/>
    </location>
</feature>
<dbReference type="InterPro" id="IPR011047">
    <property type="entry name" value="Quinoprotein_ADH-like_sf"/>
</dbReference>
<dbReference type="PANTHER" id="PTHR14885:SF3">
    <property type="entry name" value="CILIA- AND FLAGELLA-ASSOCIATED PROTEIN 44"/>
    <property type="match status" value="1"/>
</dbReference>
<dbReference type="InterPro" id="IPR015943">
    <property type="entry name" value="WD40/YVTN_repeat-like_dom_sf"/>
</dbReference>
<keyword evidence="12" id="KW-0282">Flagellum</keyword>
<feature type="compositionally biased region" description="Low complexity" evidence="10">
    <location>
        <begin position="239"/>
        <end position="268"/>
    </location>
</feature>
<dbReference type="EMBL" id="BRXU01000023">
    <property type="protein sequence ID" value="GLC58476.1"/>
    <property type="molecule type" value="Genomic_DNA"/>
</dbReference>
<keyword evidence="13" id="KW-1185">Reference proteome</keyword>
<evidence type="ECO:0000313" key="13">
    <source>
        <dbReference type="Proteomes" id="UP001165080"/>
    </source>
</evidence>
<dbReference type="Pfam" id="PF23409">
    <property type="entry name" value="Beta-prop_EML"/>
    <property type="match status" value="1"/>
</dbReference>
<feature type="compositionally biased region" description="Basic residues" evidence="10">
    <location>
        <begin position="966"/>
        <end position="977"/>
    </location>
</feature>
<comment type="subcellular location">
    <subcellularLocation>
        <location evidence="1">Cytoplasm</location>
        <location evidence="1">Cytoskeleton</location>
        <location evidence="1">Cilium axoneme</location>
    </subcellularLocation>
</comment>
<feature type="coiled-coil region" evidence="9">
    <location>
        <begin position="2119"/>
        <end position="2146"/>
    </location>
</feature>
<sequence length="2152" mass="225815">MADIAEGGLAEGSPNEDDPNTAAVEGEYEPSADPGGEAGERGQGEPSNGEADDVAAAAEPSGDKDEQLTPADEGGLPTQQEMEQDPAETLDPEPAAEPTEGQQLDGGFEGAAVPPTDQMDADPAASAGDGQLEEAAVGVGAVQDPTPPEGEPADIEQPADSIAALADIAVAGDAAGTQNSADDTGTVSADAVPAEDAPQPSESAAEPSIRGAEPGGAETVDADQGPVGTAEPLVPAGTVSEEAAASEAPPVEAEAAPAEADAVPAEAETLPAEADAPLTEAGAPPADAMPAPADKEADASPVGAGAVQADVGVTPVEAGTPPADVDAAPADGDAAPPKPDTAPADTDAAPTDTDAAPAEAVDGDVGEASAPAEPEARAPEDDRAQLLSVLGLDTHRHNNALLIDDDTLVTCIGSHVVFVSLSSDRRRYLRGLDGGGVGAVAVHPSRTLLAVGEKARSGAGPCVYIYTYPELKCIKVLRAGTERAYMALAFDLKGDTLASVGSFPDFLLTLWDWRAESIVLRAKAFSQDVYTVAFSPYFEGQLTTSGQGHIRFWRMASTFTGLKLQGALGKFGNVELSDVAGFVELPDGKVLSTTETGELLLWDGGLIKVVLLRPGGKPCHDGPVEVLLHDRATGVILSAGADGYVRVWDFNQVNDAEPREDGNSLDLRPLDEVLLAAGAHVMSLLWEGRRWVAVDRAGRIYVVALPVSGSLSKGASILCVGRYPAGAVAGLALSPQSHACISASRDGQMRVLDYRTGATLAEAACSQPITAFAALPAAIAPAAMAAVAGYRDGVVRVYTRAGPQIDEVDVNAAEADGAAAEAAAAADSSPFPEGLALAGVAKPHKGAVLALAVSPKAGGAGGRLATCGEDGTVFFFDVAPLAPRPERQGDAAAWGALVPRAYVRLAQGGGAVTCATWSADGDVLLLGTSRGSILQVPLPPEDLDTHHSYEWPDAVIQTYNFCVPKPKRPKKKSKKGKDRKEGDDGGEDGDGQEGAGGGQDADAAEGDAEGGEEGGEKGDGEQAGEGDDEADEADQGGPDEVASSSGELLTIALAPDDPATLLVTAGGNGHAARKVWRVNMAEPLAVALMDGFASAPVTFFGYTADGGLALLGSGDGLVRVQPLDGPYGSPAGPFWESPLHDMQAGRITSVAVSYDGAFLLSAARDGAVHLLALQLTGAVEAQEPPQEVLPDAKSLPSAPADVTSPTAYTLEEEKQQAERDQQVRMAEEKKLSVRERLARIRAEFESLLAENESQAEALRLSREELEVDPGLRELMEAEALRREEVARLELAWESERQRLGLAKLRAYFLEGVETERVALYSLRNGSIVTTFRTAKLSEETRAELAALRAAAAAAASAAAAGAEGTGRDMGGDARKGSDTGGGSAGDPAAPARARLAEATAALEEGTASGKLNKADLRRLSRKRREAEWAAFNATRPDDTYDSPADLKAIQEARRTIGDFKLKSDPNFVVPEEERMTPQRKRHAMLELEEALYDIKHAFNEKFFALRDVKRKVLSDVRVKLNALADLAALASSTAGGGSGVAGGGGGADAETTATAYLAPFASIPASLLPDEQPAEAREAVTDDDLAAFAARKQEEERKAAAVAAGGLGGFATAGAKRPAGAAAGPAAHGGGAGGGAAGGGGGGPGGPGGLSASEEALAKMMAAVPQSELEKGLAAYNRRRVEHMRNKLTEEINSMIEAFDDAHGALKAEKLGLEADVKAGEMRLLVMLQELQLLREFDKRESVLLQKRQAKLDDKQEIVDKITECTDKLEQKRVELEGLIARRAAVIAELDAILPETDPYREPLVRIFHRRIKRSKKKAGGGDDDYDSDDDDDEDEMGDDEADDDDDGGEEVCPAGCDQSVYERVCDLREKRLDEEDMIAEFQKTIEVLRKEKEALAKKQRLVEQGLAAVNADMAEFQKEKQGRLNQVEVVVSLKMHQVEYLIDGCLPDDLSAALVFSATQLRRLQRRVDELEDEKAALRAAHKDLKREQAALLKDKAEKEKKVAELEARAHDVQMLKFGQVIDLELLDKVSSSRGTEDLKEELRKQELQYARELAEWDAKIAARMDELVVLTRENTACLNAVSELTAAQRKLETGLTATRKGLFSDPVQQRKAEVEERDALVQLVNAQAQEIDRLKTQLVALRRKDTSMYT</sequence>
<feature type="compositionally biased region" description="Acidic residues" evidence="10">
    <location>
        <begin position="1022"/>
        <end position="1034"/>
    </location>
</feature>
<keyword evidence="7" id="KW-0966">Cell projection</keyword>
<feature type="compositionally biased region" description="Basic and acidic residues" evidence="10">
    <location>
        <begin position="1365"/>
        <end position="1377"/>
    </location>
</feature>